<evidence type="ECO:0000313" key="3">
    <source>
        <dbReference type="Proteomes" id="UP001500908"/>
    </source>
</evidence>
<name>A0ABP7GEX6_9ACTN</name>
<organism evidence="2 3">
    <name type="scientific">Salinactinospora qingdaonensis</name>
    <dbReference type="NCBI Taxonomy" id="702744"/>
    <lineage>
        <taxon>Bacteria</taxon>
        <taxon>Bacillati</taxon>
        <taxon>Actinomycetota</taxon>
        <taxon>Actinomycetes</taxon>
        <taxon>Streptosporangiales</taxon>
        <taxon>Nocardiopsidaceae</taxon>
        <taxon>Salinactinospora</taxon>
    </lineage>
</organism>
<feature type="signal peptide" evidence="1">
    <location>
        <begin position="1"/>
        <end position="26"/>
    </location>
</feature>
<keyword evidence="3" id="KW-1185">Reference proteome</keyword>
<evidence type="ECO:0008006" key="4">
    <source>
        <dbReference type="Google" id="ProtNLM"/>
    </source>
</evidence>
<accession>A0ABP7GEX6</accession>
<sequence>MRRRALTPLPLAALAVLTPLSPSAAAAEPADSHLELYSGPGLGHTTLAVASGCHSFAPRMVYYADSTPVADYTFHSGPDCTGAALGSGQDATQWIPPLSGVRSVRIVFHGAGG</sequence>
<feature type="chain" id="PRO_5045905619" description="Secreted protein" evidence="1">
    <location>
        <begin position="27"/>
        <end position="113"/>
    </location>
</feature>
<reference evidence="3" key="1">
    <citation type="journal article" date="2019" name="Int. J. Syst. Evol. Microbiol.">
        <title>The Global Catalogue of Microorganisms (GCM) 10K type strain sequencing project: providing services to taxonomists for standard genome sequencing and annotation.</title>
        <authorList>
            <consortium name="The Broad Institute Genomics Platform"/>
            <consortium name="The Broad Institute Genome Sequencing Center for Infectious Disease"/>
            <person name="Wu L."/>
            <person name="Ma J."/>
        </authorList>
    </citation>
    <scope>NUCLEOTIDE SEQUENCE [LARGE SCALE GENOMIC DNA]</scope>
    <source>
        <strain evidence="3">JCM 17137</strain>
    </source>
</reference>
<proteinExistence type="predicted"/>
<evidence type="ECO:0000313" key="2">
    <source>
        <dbReference type="EMBL" id="GAA3759224.1"/>
    </source>
</evidence>
<gene>
    <name evidence="2" type="ORF">GCM10022402_41460</name>
</gene>
<protein>
    <recommendedName>
        <fullName evidence="4">Secreted protein</fullName>
    </recommendedName>
</protein>
<dbReference type="EMBL" id="BAABDD010000028">
    <property type="protein sequence ID" value="GAA3759224.1"/>
    <property type="molecule type" value="Genomic_DNA"/>
</dbReference>
<dbReference type="RefSeq" id="WP_344975102.1">
    <property type="nucleotide sequence ID" value="NZ_BAABDD010000028.1"/>
</dbReference>
<comment type="caution">
    <text evidence="2">The sequence shown here is derived from an EMBL/GenBank/DDBJ whole genome shotgun (WGS) entry which is preliminary data.</text>
</comment>
<keyword evidence="1" id="KW-0732">Signal</keyword>
<evidence type="ECO:0000256" key="1">
    <source>
        <dbReference type="SAM" id="SignalP"/>
    </source>
</evidence>
<dbReference type="Proteomes" id="UP001500908">
    <property type="component" value="Unassembled WGS sequence"/>
</dbReference>